<dbReference type="InterPro" id="IPR014012">
    <property type="entry name" value="HSA_dom"/>
</dbReference>
<dbReference type="SUPFAM" id="SSF46689">
    <property type="entry name" value="Homeodomain-like"/>
    <property type="match status" value="1"/>
</dbReference>
<dbReference type="GO" id="GO:0000812">
    <property type="term" value="C:Swr1 complex"/>
    <property type="evidence" value="ECO:0007669"/>
    <property type="project" value="TreeGrafter"/>
</dbReference>
<feature type="compositionally biased region" description="Polar residues" evidence="16">
    <location>
        <begin position="672"/>
        <end position="683"/>
    </location>
</feature>
<evidence type="ECO:0000259" key="18">
    <source>
        <dbReference type="PROSITE" id="PS51192"/>
    </source>
</evidence>
<dbReference type="FunFam" id="3.40.50.300:FF:000529">
    <property type="entry name" value="helicase SRCAP isoform X1"/>
    <property type="match status" value="1"/>
</dbReference>
<dbReference type="SMART" id="SM00487">
    <property type="entry name" value="DEXDc"/>
    <property type="match status" value="1"/>
</dbReference>
<dbReference type="GO" id="GO:0140096">
    <property type="term" value="F:catalytic activity, acting on a protein"/>
    <property type="evidence" value="ECO:0007669"/>
    <property type="project" value="UniProtKB-ARBA"/>
</dbReference>
<sequence>MQDSTEHLPAGRLTAREEVWGMSDEVPGTGHSALSPRENPAPRHLDHSTVRLAQVVGGQYVLTSQPHIVSALAQVPTTTTSSPSGVTRIISISPSSRVNAASIRPSLANQTIVNALTKNRPNIRLQLFPNEEQTNHSLSSSNNTTPIGRTAAKRSLPMTPEKKDTYSSKLQRVMNHRNVRSKIVREKYNEHLLEKYYLESEGNILDLYQFAKRPKSQHCLIYMKDHSIDAIDSETDNLKAIVCSDDRLSAPVNSPISSHPPATTEVTQHVADMSTTSQQQQQPPLMEAPLTSTPDVTNATKSKSLISYPTVSSQEQIVEKAKQEAYVVQRINDLQREGLWSEKKLPKIQEMARPKAHWDFLLEEMVWLAADFAQERKWKKAAAKKCARMVQKHFQDKAMAAQKAEKAHEQHLRRVAAYCAKEVKIFWSNIEKVVEYKQNTRLEEKRKKALDQHLSFIVDQTEKYSQLLAEGMNKSTTTPVGGDMSVASSNAPSRTQSDDEFRPDDQGSTDDEETIAQEEAATTADQEQSQSEEVAALQRESEMDLETFLKELPKDYLENRDNFPTTSDSDDESNSSDEEDVDKDKKKKDDDFSPGTSSEEDDEDTIREQEEVEGKQDHKEELEALKAESEMSVEELKRKYANLPLLPEDEDVSIKSENEELDQEAGSDAESVMSTDGETSSGDYSHEETEEVGLKSLLNDSVKDENSKTREEDDLINDAAAIAESIQPKGNTLSSTNVVTPVPFLLKYPLREYQHIGLDWLVTMYERKLNGILADEMGLGKTIQTIALLAHLACEKGNWGPHLIVVPTSVMLNWEMECKKWCPAFKILTYYGTQKERKQKRMGWTKPNAFHVCITSYKLVIQDHQSFRRKKWKYLILDEAQNIKNFKSQRWQLLLNFQTQQRLLLTGTPLQNNLMELWSLMHFLMPHVFQSHREFKEWFSNPVAGMIEGNSEYNESIIKRLHKVLRPFLLRRLKSEVEKQMPKKYEHVIMCRLSKRQRFLYDDYMSRAKTRETLATGNLLSVINVLMQLRKVCNHPNLFEVRPTTSPFQCEGISLHVPSLVYSALEYNVWKNVDLYSVNLNLILMELYLSAYQCYRARQTRTPRRLIEEIIEGAGDCPPPPCPPSKLSLTVHKCVSASDSSNSQDVKKKVPAASVTIKQEPSTPIEETPKNPVMTTGSPIKIVQQHLGVQMSPNLKLIKTQHQGVALQLIQHQGNVKAIPVMTQTGSQQTATGVAGAVSLSSVLKASDKITLPQTFAQLVQTSTGKHILLTPTNANVSAANITISGSAVTTSGGQRLTVLSKQPVSTAQVVSGTKGVVKLQLGSVTNAIGYSANVSPSAPSENYKSTEDVKETKKVGSKFIERLYGSQINSLDVRWRKQKYSIPKRQPFVERDVEITDYRKNKIEMIARINDRRCNAVPLYGKDFHDSVKIYKFEKKVPWTGGRLHCLNALYGCDRFTETGDCLRKMLHTPEQRIEQLKEIFDRFVFYVPSVHAPEPELRVFHPPPSTYWGRKRDMQVLTRYFSKPATPLHPLASAMVTQFPDPRLIQYDCGKLQTLDVLLRRLKWEGHRVLIFTQMTKMLDVLEAFLNFHGHIYLRLDGSTKIDQRQVLMERFNGDPRIFAFILSTRSGGIGVNLTGADTVIFYDSDWNPTMDAQAQDRCHRIGQTRDVHIYRLVSERTIEENILKKANQKRLLGDLAIEGGNFTTAYFKSSTIQDLFNIDAKEESAVNRMSEVIECTKERERERSNTSEESSLLPEDKNAVGALESALAACEDDQDVAAARTAKAEAVADLAEFDENIPLDDPDSREKEPEMSKAEIEVENLIKQLTPIEKYAMRFIEETEAAWSAEKLAAAERMIDEQKREWEENRLAALKEEEERRARELEEESELLTYSREDATNQIWVSDNTLEQMPMWCPPTPPQQDTDVYVDHNMSFLYESTVMSESQLPPVYVKKEAKRSRHDAALIEARRALKIQRKDEAVYAPRSLFERPSPALVKMRRDLKLQKYRGIVRPLVPVPGIKMGVSLKPTSEPLCLHNWTVHEDMALLKAVQSYQGLPLNLLIISPGHTPNWDFVADYVNSASITYRSPKHCRHRYETVIVPREEGKQVFDNAARKKKNKTGLHKFPTQKTSRPMRTAQLYAQDNNTTFSQTMVQRFDALKGITNKRAPASKIVINNPLLKNPKHTAVLNECGIDLDHPVLPVEVAARRAERIAREKKNMTPEQLAVAQRLQLMKSGQISASQLAQATAQAPGQGSSSPSVTTSIVVPQTQPILQTSTVTTVTTTIVSTPSTPPGVHRTQRIVASPIQNPTVVSVSGLSPAQIQATTQRLIVSGTPGQTKAVVGTTTGKTISPAQLQMIRQATIKQQQLRLQATGGNVGGTTPGGAKTSTVVTIAGQAVQFTQTQPRTQFVKQGAVTVAGKQGVARTMTESEMAAHLLKRQHQLQQKVLASGTVASVSQTNTTIQSLSPQVFAQAIQQAGTSGTQVATLVKTVSTSGGGGTQTLTIPVSTVTIAGAPVKAATGVTPGSVKASTPQQQLRHMQIQQQLLAQKKLVNQKIAGIAQVTGKGGVATQLIVGSKPLPTSMTLQQFQQVVRSPLTVPQGPVVLAKGSPRVIPVNTGQGTKQAIQVVAASSQGLTTSIRPQTTSTLAGALTGIKVQGGASTQAQQAFLSQVSAALQSQAVGVRQSSPLRIQTSTGAPLVAVTVQSAASLQQQQQAAGTGVSATGMQQQQQSSGTSASSERGGEQVSSRYMKK</sequence>
<dbReference type="InterPro" id="IPR038718">
    <property type="entry name" value="SNF2-like_sf"/>
</dbReference>
<feature type="compositionally biased region" description="Basic and acidic residues" evidence="16">
    <location>
        <begin position="582"/>
        <end position="591"/>
    </location>
</feature>
<keyword evidence="8 22" id="KW-0347">Helicase</keyword>
<keyword evidence="6" id="KW-0547">Nucleotide-binding</keyword>
<feature type="compositionally biased region" description="Low complexity" evidence="16">
    <location>
        <begin position="517"/>
        <end position="528"/>
    </location>
</feature>
<feature type="coiled-coil region" evidence="15">
    <location>
        <begin position="1867"/>
        <end position="1901"/>
    </location>
</feature>
<comment type="subcellular location">
    <subcellularLocation>
        <location evidence="1">Nucleus</location>
    </subcellularLocation>
</comment>
<comment type="similarity">
    <text evidence="3">Belongs to the SNF2/RAD54 helicase family. SWR1 subfamily.</text>
</comment>
<dbReference type="Pfam" id="PF00176">
    <property type="entry name" value="SNF2-rel_dom"/>
    <property type="match status" value="1"/>
</dbReference>
<feature type="region of interest" description="Disordered" evidence="16">
    <location>
        <begin position="2717"/>
        <end position="2754"/>
    </location>
</feature>
<feature type="region of interest" description="Disordered" evidence="16">
    <location>
        <begin position="1796"/>
        <end position="1816"/>
    </location>
</feature>
<dbReference type="Gene3D" id="1.10.10.60">
    <property type="entry name" value="Homeodomain-like"/>
    <property type="match status" value="1"/>
</dbReference>
<evidence type="ECO:0000256" key="5">
    <source>
        <dbReference type="ARBA" id="ARBA00022553"/>
    </source>
</evidence>
<name>A0A7F5RK05_AGRPL</name>
<evidence type="ECO:0000259" key="20">
    <source>
        <dbReference type="PROSITE" id="PS51204"/>
    </source>
</evidence>
<dbReference type="PROSITE" id="PS51204">
    <property type="entry name" value="HSA"/>
    <property type="match status" value="1"/>
</dbReference>
<feature type="compositionally biased region" description="Polar residues" evidence="16">
    <location>
        <begin position="486"/>
        <end position="495"/>
    </location>
</feature>
<keyword evidence="13" id="KW-0804">Transcription</keyword>
<dbReference type="InterPro" id="IPR050520">
    <property type="entry name" value="INO80/SWR1_helicase"/>
</dbReference>
<dbReference type="Gene3D" id="3.40.50.10810">
    <property type="entry name" value="Tandem AAA-ATPase domain"/>
    <property type="match status" value="1"/>
</dbReference>
<feature type="domain" description="HSA" evidence="20">
    <location>
        <begin position="345"/>
        <end position="417"/>
    </location>
</feature>
<dbReference type="FunCoup" id="A0A7F5RK05">
    <property type="interactions" value="1928"/>
</dbReference>
<dbReference type="CDD" id="cd00167">
    <property type="entry name" value="SANT"/>
    <property type="match status" value="1"/>
</dbReference>
<dbReference type="KEGG" id="apln:108741938"/>
<feature type="compositionally biased region" description="Acidic residues" evidence="16">
    <location>
        <begin position="568"/>
        <end position="581"/>
    </location>
</feature>
<dbReference type="GO" id="GO:0003677">
    <property type="term" value="F:DNA binding"/>
    <property type="evidence" value="ECO:0007669"/>
    <property type="project" value="UniProtKB-KW"/>
</dbReference>
<dbReference type="GO" id="GO:0035267">
    <property type="term" value="C:NuA4 histone acetyltransferase complex"/>
    <property type="evidence" value="ECO:0007669"/>
    <property type="project" value="UniProtKB-ARBA"/>
</dbReference>
<evidence type="ECO:0000256" key="12">
    <source>
        <dbReference type="ARBA" id="ARBA00023125"/>
    </source>
</evidence>
<evidence type="ECO:0000259" key="19">
    <source>
        <dbReference type="PROSITE" id="PS51194"/>
    </source>
</evidence>
<organism evidence="21 22">
    <name type="scientific">Agrilus planipennis</name>
    <name type="common">Emerald ash borer</name>
    <name type="synonym">Agrilus marcopoli</name>
    <dbReference type="NCBI Taxonomy" id="224129"/>
    <lineage>
        <taxon>Eukaryota</taxon>
        <taxon>Metazoa</taxon>
        <taxon>Ecdysozoa</taxon>
        <taxon>Arthropoda</taxon>
        <taxon>Hexapoda</taxon>
        <taxon>Insecta</taxon>
        <taxon>Pterygota</taxon>
        <taxon>Neoptera</taxon>
        <taxon>Endopterygota</taxon>
        <taxon>Coleoptera</taxon>
        <taxon>Polyphaga</taxon>
        <taxon>Elateriformia</taxon>
        <taxon>Buprestoidea</taxon>
        <taxon>Buprestidae</taxon>
        <taxon>Agrilinae</taxon>
        <taxon>Agrilus</taxon>
    </lineage>
</organism>
<feature type="domain" description="Myb-like" evidence="17">
    <location>
        <begin position="2037"/>
        <end position="2099"/>
    </location>
</feature>
<dbReference type="GO" id="GO:0010557">
    <property type="term" value="P:positive regulation of macromolecule biosynthetic process"/>
    <property type="evidence" value="ECO:0007669"/>
    <property type="project" value="UniProtKB-ARBA"/>
</dbReference>
<dbReference type="InterPro" id="IPR049730">
    <property type="entry name" value="SNF2/RAD54-like_C"/>
</dbReference>
<evidence type="ECO:0000256" key="15">
    <source>
        <dbReference type="SAM" id="Coils"/>
    </source>
</evidence>
<evidence type="ECO:0000256" key="1">
    <source>
        <dbReference type="ARBA" id="ARBA00004123"/>
    </source>
</evidence>
<gene>
    <name evidence="22" type="primary">LOC108741938</name>
</gene>
<dbReference type="InterPro" id="IPR009057">
    <property type="entry name" value="Homeodomain-like_sf"/>
</dbReference>
<evidence type="ECO:0000256" key="4">
    <source>
        <dbReference type="ARBA" id="ARBA00009687"/>
    </source>
</evidence>
<dbReference type="Proteomes" id="UP000192223">
    <property type="component" value="Unplaced"/>
</dbReference>
<feature type="region of interest" description="Disordered" evidence="16">
    <location>
        <begin position="274"/>
        <end position="296"/>
    </location>
</feature>
<comment type="similarity">
    <text evidence="2">Belongs to the EAF1 family.</text>
</comment>
<evidence type="ECO:0000256" key="10">
    <source>
        <dbReference type="ARBA" id="ARBA00022853"/>
    </source>
</evidence>
<dbReference type="InterPro" id="IPR027417">
    <property type="entry name" value="P-loop_NTPase"/>
</dbReference>
<keyword evidence="7" id="KW-0378">Hydrolase</keyword>
<dbReference type="GO" id="GO:0006338">
    <property type="term" value="P:chromatin remodeling"/>
    <property type="evidence" value="ECO:0007669"/>
    <property type="project" value="UniProtKB-ARBA"/>
</dbReference>
<feature type="region of interest" description="Disordered" evidence="16">
    <location>
        <begin position="1740"/>
        <end position="1759"/>
    </location>
</feature>
<dbReference type="SMART" id="SM00573">
    <property type="entry name" value="HSA"/>
    <property type="match status" value="1"/>
</dbReference>
<keyword evidence="12" id="KW-0238">DNA-binding</keyword>
<feature type="compositionally biased region" description="Low complexity" evidence="16">
    <location>
        <begin position="274"/>
        <end position="284"/>
    </location>
</feature>
<feature type="compositionally biased region" description="Basic and acidic residues" evidence="16">
    <location>
        <begin position="539"/>
        <end position="561"/>
    </location>
</feature>
<reference evidence="22" key="1">
    <citation type="submission" date="2025-08" db="UniProtKB">
        <authorList>
            <consortium name="RefSeq"/>
        </authorList>
    </citation>
    <scope>IDENTIFICATION</scope>
    <source>
        <tissue evidence="22">Entire body</tissue>
    </source>
</reference>
<dbReference type="Gene3D" id="3.40.50.300">
    <property type="entry name" value="P-loop containing nucleotide triphosphate hydrolases"/>
    <property type="match status" value="1"/>
</dbReference>
<dbReference type="GO" id="GO:0016887">
    <property type="term" value="F:ATP hydrolysis activity"/>
    <property type="evidence" value="ECO:0007669"/>
    <property type="project" value="TreeGrafter"/>
</dbReference>
<keyword evidence="21" id="KW-1185">Reference proteome</keyword>
<dbReference type="PANTHER" id="PTHR45685">
    <property type="entry name" value="HELICASE SRCAP-RELATED"/>
    <property type="match status" value="1"/>
</dbReference>
<evidence type="ECO:0000256" key="9">
    <source>
        <dbReference type="ARBA" id="ARBA00022840"/>
    </source>
</evidence>
<keyword evidence="10" id="KW-0156">Chromatin regulator</keyword>
<keyword evidence="9" id="KW-0067">ATP-binding</keyword>
<dbReference type="InterPro" id="IPR001005">
    <property type="entry name" value="SANT/Myb"/>
</dbReference>
<dbReference type="SMART" id="SM00717">
    <property type="entry name" value="SANT"/>
    <property type="match status" value="1"/>
</dbReference>
<evidence type="ECO:0000313" key="22">
    <source>
        <dbReference type="RefSeq" id="XP_025836200.1"/>
    </source>
</evidence>
<dbReference type="CDD" id="cd18003">
    <property type="entry name" value="DEXQc_SRCAP"/>
    <property type="match status" value="1"/>
</dbReference>
<dbReference type="Pfam" id="PF00271">
    <property type="entry name" value="Helicase_C"/>
    <property type="match status" value="1"/>
</dbReference>
<feature type="compositionally biased region" description="Low complexity" evidence="16">
    <location>
        <begin position="135"/>
        <end position="145"/>
    </location>
</feature>
<dbReference type="SUPFAM" id="SSF52540">
    <property type="entry name" value="P-loop containing nucleoside triphosphate hydrolases"/>
    <property type="match status" value="2"/>
</dbReference>
<dbReference type="PROSITE" id="PS50090">
    <property type="entry name" value="MYB_LIKE"/>
    <property type="match status" value="1"/>
</dbReference>
<evidence type="ECO:0000256" key="13">
    <source>
        <dbReference type="ARBA" id="ARBA00023163"/>
    </source>
</evidence>
<dbReference type="OrthoDB" id="372624at2759"/>
<dbReference type="FunFam" id="3.40.50.10810:FF:000005">
    <property type="entry name" value="Photoperiod-independent early flowering 1"/>
    <property type="match status" value="1"/>
</dbReference>
<dbReference type="InterPro" id="IPR001650">
    <property type="entry name" value="Helicase_C-like"/>
</dbReference>
<evidence type="ECO:0000313" key="21">
    <source>
        <dbReference type="Proteomes" id="UP000192223"/>
    </source>
</evidence>
<keyword evidence="5" id="KW-0597">Phosphoprotein</keyword>
<dbReference type="InParanoid" id="A0A7F5RK05"/>
<dbReference type="GO" id="GO:0010468">
    <property type="term" value="P:regulation of gene expression"/>
    <property type="evidence" value="ECO:0007669"/>
    <property type="project" value="UniProtKB-ARBA"/>
</dbReference>
<feature type="region of interest" description="Disordered" evidence="16">
    <location>
        <begin position="1"/>
        <end position="44"/>
    </location>
</feature>
<accession>A0A7F5RK05</accession>
<comment type="similarity">
    <text evidence="4">Belongs to the SNF2/RAD54 helicase family. ISWI subfamily.</text>
</comment>
<dbReference type="Pfam" id="PF07529">
    <property type="entry name" value="HSA"/>
    <property type="match status" value="1"/>
</dbReference>
<dbReference type="PROSITE" id="PS51192">
    <property type="entry name" value="HELICASE_ATP_BIND_1"/>
    <property type="match status" value="1"/>
</dbReference>
<dbReference type="PANTHER" id="PTHR45685:SF1">
    <property type="entry name" value="HELICASE SRCAP"/>
    <property type="match status" value="1"/>
</dbReference>
<feature type="compositionally biased region" description="Basic and acidic residues" evidence="16">
    <location>
        <begin position="496"/>
        <end position="505"/>
    </location>
</feature>
<dbReference type="SMART" id="SM00490">
    <property type="entry name" value="HELICc"/>
    <property type="match status" value="1"/>
</dbReference>
<dbReference type="InterPro" id="IPR014001">
    <property type="entry name" value="Helicase_ATP-bd"/>
</dbReference>
<dbReference type="CDD" id="cd18793">
    <property type="entry name" value="SF2_C_SNF"/>
    <property type="match status" value="1"/>
</dbReference>
<dbReference type="PROSITE" id="PS51194">
    <property type="entry name" value="HELICASE_CTER"/>
    <property type="match status" value="1"/>
</dbReference>
<dbReference type="GeneID" id="108741938"/>
<feature type="region of interest" description="Disordered" evidence="16">
    <location>
        <begin position="657"/>
        <end position="691"/>
    </location>
</feature>
<evidence type="ECO:0000256" key="11">
    <source>
        <dbReference type="ARBA" id="ARBA00023015"/>
    </source>
</evidence>
<dbReference type="RefSeq" id="XP_025836200.1">
    <property type="nucleotide sequence ID" value="XM_025980415.1"/>
</dbReference>
<feature type="domain" description="Helicase ATP-binding" evidence="18">
    <location>
        <begin position="762"/>
        <end position="927"/>
    </location>
</feature>
<dbReference type="InterPro" id="IPR000330">
    <property type="entry name" value="SNF2_N"/>
</dbReference>
<feature type="region of interest" description="Disordered" evidence="16">
    <location>
        <begin position="473"/>
        <end position="634"/>
    </location>
</feature>
<protein>
    <submittedName>
        <fullName evidence="22">Helicase domino</fullName>
    </submittedName>
</protein>
<evidence type="ECO:0000256" key="16">
    <source>
        <dbReference type="SAM" id="MobiDB-lite"/>
    </source>
</evidence>
<evidence type="ECO:0000259" key="17">
    <source>
        <dbReference type="PROSITE" id="PS50090"/>
    </source>
</evidence>
<keyword evidence="11" id="KW-0805">Transcription regulation</keyword>
<evidence type="ECO:0000256" key="14">
    <source>
        <dbReference type="ARBA" id="ARBA00023242"/>
    </source>
</evidence>
<feature type="compositionally biased region" description="Low complexity" evidence="16">
    <location>
        <begin position="2717"/>
        <end position="2740"/>
    </location>
</feature>
<proteinExistence type="inferred from homology"/>
<dbReference type="GO" id="GO:0004386">
    <property type="term" value="F:helicase activity"/>
    <property type="evidence" value="ECO:0007669"/>
    <property type="project" value="UniProtKB-KW"/>
</dbReference>
<keyword evidence="15" id="KW-0175">Coiled coil</keyword>
<dbReference type="GO" id="GO:0005524">
    <property type="term" value="F:ATP binding"/>
    <property type="evidence" value="ECO:0007669"/>
    <property type="project" value="UniProtKB-KW"/>
</dbReference>
<feature type="compositionally biased region" description="Acidic residues" evidence="16">
    <location>
        <begin position="507"/>
        <end position="516"/>
    </location>
</feature>
<evidence type="ECO:0000256" key="3">
    <source>
        <dbReference type="ARBA" id="ARBA00009220"/>
    </source>
</evidence>
<feature type="compositionally biased region" description="Basic and acidic residues" evidence="16">
    <location>
        <begin position="1740"/>
        <end position="1749"/>
    </location>
</feature>
<feature type="compositionally biased region" description="Basic and acidic residues" evidence="16">
    <location>
        <begin position="1805"/>
        <end position="1816"/>
    </location>
</feature>
<feature type="compositionally biased region" description="Basic and acidic residues" evidence="16">
    <location>
        <begin position="606"/>
        <end position="634"/>
    </location>
</feature>
<evidence type="ECO:0000256" key="7">
    <source>
        <dbReference type="ARBA" id="ARBA00022801"/>
    </source>
</evidence>
<dbReference type="GO" id="GO:0042393">
    <property type="term" value="F:histone binding"/>
    <property type="evidence" value="ECO:0007669"/>
    <property type="project" value="TreeGrafter"/>
</dbReference>
<feature type="domain" description="Helicase C-terminal" evidence="19">
    <location>
        <begin position="1556"/>
        <end position="1706"/>
    </location>
</feature>
<evidence type="ECO:0000256" key="2">
    <source>
        <dbReference type="ARBA" id="ARBA00008913"/>
    </source>
</evidence>
<evidence type="ECO:0000256" key="8">
    <source>
        <dbReference type="ARBA" id="ARBA00022806"/>
    </source>
</evidence>
<keyword evidence="14" id="KW-0539">Nucleus</keyword>
<feature type="region of interest" description="Disordered" evidence="16">
    <location>
        <begin position="132"/>
        <end position="163"/>
    </location>
</feature>
<evidence type="ECO:0000256" key="6">
    <source>
        <dbReference type="ARBA" id="ARBA00022741"/>
    </source>
</evidence>